<proteinExistence type="predicted"/>
<feature type="signal peptide" evidence="1">
    <location>
        <begin position="1"/>
        <end position="24"/>
    </location>
</feature>
<sequence>MRSSKKLTLGVVLALGLMAAPAVAQSPVALSDTALRKQIIADGIAAYPAPCPCPYSIAPNGGRCGAKSAYSRGAVFAPKCFVEDISKADLMQKRQISYQR</sequence>
<organism evidence="2">
    <name type="scientific">Caulobacter sp. 73W</name>
    <dbReference type="NCBI Taxonomy" id="3161137"/>
    <lineage>
        <taxon>Bacteria</taxon>
        <taxon>Pseudomonadati</taxon>
        <taxon>Pseudomonadota</taxon>
        <taxon>Alphaproteobacteria</taxon>
        <taxon>Caulobacterales</taxon>
        <taxon>Caulobacteraceae</taxon>
        <taxon>Caulobacter</taxon>
    </lineage>
</organism>
<evidence type="ECO:0000256" key="1">
    <source>
        <dbReference type="SAM" id="SignalP"/>
    </source>
</evidence>
<reference evidence="2" key="1">
    <citation type="submission" date="2024-06" db="EMBL/GenBank/DDBJ databases">
        <title>Caulobacter inopinatus, sp. nov.</title>
        <authorList>
            <person name="Donachie S.P."/>
        </authorList>
    </citation>
    <scope>NUCLEOTIDE SEQUENCE</scope>
    <source>
        <strain evidence="2">73W</strain>
    </source>
</reference>
<gene>
    <name evidence="2" type="ORF">ABOZ73_08645</name>
</gene>
<dbReference type="AlphaFoldDB" id="A0AB39KZ65"/>
<dbReference type="RefSeq" id="WP_369062341.1">
    <property type="nucleotide sequence ID" value="NZ_CP158375.1"/>
</dbReference>
<protein>
    <submittedName>
        <fullName evidence="2">Uncharacterized protein</fullName>
    </submittedName>
</protein>
<feature type="chain" id="PRO_5044236462" evidence="1">
    <location>
        <begin position="25"/>
        <end position="100"/>
    </location>
</feature>
<evidence type="ECO:0000313" key="2">
    <source>
        <dbReference type="EMBL" id="XDO98466.1"/>
    </source>
</evidence>
<dbReference type="EMBL" id="CP158375">
    <property type="protein sequence ID" value="XDO98466.1"/>
    <property type="molecule type" value="Genomic_DNA"/>
</dbReference>
<accession>A0AB39KZ65</accession>
<keyword evidence="1" id="KW-0732">Signal</keyword>
<name>A0AB39KZ65_9CAUL</name>